<dbReference type="InterPro" id="IPR001206">
    <property type="entry name" value="Diacylglycerol_kinase_cat_dom"/>
</dbReference>
<dbReference type="Pfam" id="PF19279">
    <property type="entry name" value="YegS_C"/>
    <property type="match status" value="1"/>
</dbReference>
<dbReference type="EMBL" id="BNJG01000001">
    <property type="protein sequence ID" value="GHO54254.1"/>
    <property type="molecule type" value="Genomic_DNA"/>
</dbReference>
<evidence type="ECO:0000313" key="10">
    <source>
        <dbReference type="EMBL" id="GHO54254.1"/>
    </source>
</evidence>
<keyword evidence="11" id="KW-1185">Reference proteome</keyword>
<keyword evidence="3" id="KW-0808">Transferase</keyword>
<dbReference type="Gene3D" id="3.40.50.10330">
    <property type="entry name" value="Probable inorganic polyphosphate/atp-NAD kinase, domain 1"/>
    <property type="match status" value="1"/>
</dbReference>
<dbReference type="GO" id="GO:0016301">
    <property type="term" value="F:kinase activity"/>
    <property type="evidence" value="ECO:0007669"/>
    <property type="project" value="UniProtKB-KW"/>
</dbReference>
<dbReference type="Pfam" id="PF00781">
    <property type="entry name" value="DAGK_cat"/>
    <property type="match status" value="1"/>
</dbReference>
<name>A0ABQ3UNH1_9CHLR</name>
<dbReference type="RefSeq" id="WP_201370989.1">
    <property type="nucleotide sequence ID" value="NZ_BNJG01000001.1"/>
</dbReference>
<proteinExistence type="inferred from homology"/>
<dbReference type="PANTHER" id="PTHR12358:SF54">
    <property type="entry name" value="SPHINGOSINE KINASE RELATED PROTEIN"/>
    <property type="match status" value="1"/>
</dbReference>
<reference evidence="10 11" key="1">
    <citation type="journal article" date="2021" name="Int. J. Syst. Evol. Microbiol.">
        <title>Reticulibacter mediterranei gen. nov., sp. nov., within the new family Reticulibacteraceae fam. nov., and Ktedonospora formicarum gen. nov., sp. nov., Ktedonobacter robiniae sp. nov., Dictyobacter formicarum sp. nov. and Dictyobacter arantiisoli sp. nov., belonging to the class Ktedonobacteria.</title>
        <authorList>
            <person name="Yabe S."/>
            <person name="Zheng Y."/>
            <person name="Wang C.M."/>
            <person name="Sakai Y."/>
            <person name="Abe K."/>
            <person name="Yokota A."/>
            <person name="Donadio S."/>
            <person name="Cavaletti L."/>
            <person name="Monciardini P."/>
        </authorList>
    </citation>
    <scope>NUCLEOTIDE SEQUENCE [LARGE SCALE GENOMIC DNA]</scope>
    <source>
        <strain evidence="10 11">SOSP1-30</strain>
    </source>
</reference>
<evidence type="ECO:0000256" key="2">
    <source>
        <dbReference type="ARBA" id="ARBA00005983"/>
    </source>
</evidence>
<comment type="similarity">
    <text evidence="2">Belongs to the diacylglycerol/lipid kinase family.</text>
</comment>
<dbReference type="InterPro" id="IPR005218">
    <property type="entry name" value="Diacylglycerol/lipid_kinase"/>
</dbReference>
<protein>
    <submittedName>
        <fullName evidence="10">Diacylglycerol kinase</fullName>
    </submittedName>
</protein>
<keyword evidence="7" id="KW-0443">Lipid metabolism</keyword>
<evidence type="ECO:0000256" key="3">
    <source>
        <dbReference type="ARBA" id="ARBA00022679"/>
    </source>
</evidence>
<keyword evidence="6" id="KW-0067">ATP-binding</keyword>
<dbReference type="SMART" id="SM00046">
    <property type="entry name" value="DAGKc"/>
    <property type="match status" value="1"/>
</dbReference>
<dbReference type="InterPro" id="IPR045540">
    <property type="entry name" value="YegS/DAGK_C"/>
</dbReference>
<sequence length="324" mass="35306">MRAIIIRNPTSGSSPMANQAAPVGQNEIEDRILNNLRHYHIEAEVRYTTADDPGAGLAREAAQAGIKLIIAAGGDGTLHSVASGLIGSKSILGILPCGTMNNIAHSLHISEDIDEACQIITEGKTGCIDVGSINGQIFLEVSGIGLEAALFPAAEDIKSSGFRETIRGMINGIHTLFSFHPERVKITFDDGHTRSYRALQVSVCNSPFYGAHLQFAPQAVMDDGYLDILIYQNFNKLEYILHAIAISQGRRVFEPKVKRRRIKKLYITARTPLSLHADGEQIGTTPAKIEIIPAALRVRIPQRVIDSANISQHQPLTPARRAYT</sequence>
<keyword evidence="7" id="KW-0444">Lipid biosynthesis</keyword>
<evidence type="ECO:0000256" key="8">
    <source>
        <dbReference type="ARBA" id="ARBA00023264"/>
    </source>
</evidence>
<evidence type="ECO:0000259" key="9">
    <source>
        <dbReference type="PROSITE" id="PS50146"/>
    </source>
</evidence>
<feature type="domain" description="DAGKc" evidence="9">
    <location>
        <begin position="1"/>
        <end position="137"/>
    </location>
</feature>
<dbReference type="Proteomes" id="UP000654345">
    <property type="component" value="Unassembled WGS sequence"/>
</dbReference>
<keyword evidence="7" id="KW-0594">Phospholipid biosynthesis</keyword>
<gene>
    <name evidence="10" type="ORF">KSB_27290</name>
</gene>
<comment type="cofactor">
    <cofactor evidence="1">
        <name>Mg(2+)</name>
        <dbReference type="ChEBI" id="CHEBI:18420"/>
    </cofactor>
</comment>
<accession>A0ABQ3UNH1</accession>
<dbReference type="NCBIfam" id="TIGR00147">
    <property type="entry name" value="YegS/Rv2252/BmrU family lipid kinase"/>
    <property type="match status" value="1"/>
</dbReference>
<evidence type="ECO:0000256" key="7">
    <source>
        <dbReference type="ARBA" id="ARBA00023209"/>
    </source>
</evidence>
<evidence type="ECO:0000313" key="11">
    <source>
        <dbReference type="Proteomes" id="UP000654345"/>
    </source>
</evidence>
<keyword evidence="5 10" id="KW-0418">Kinase</keyword>
<dbReference type="SUPFAM" id="SSF111331">
    <property type="entry name" value="NAD kinase/diacylglycerol kinase-like"/>
    <property type="match status" value="1"/>
</dbReference>
<evidence type="ECO:0000256" key="4">
    <source>
        <dbReference type="ARBA" id="ARBA00022741"/>
    </source>
</evidence>
<keyword evidence="4" id="KW-0547">Nucleotide-binding</keyword>
<evidence type="ECO:0000256" key="6">
    <source>
        <dbReference type="ARBA" id="ARBA00022840"/>
    </source>
</evidence>
<dbReference type="InterPro" id="IPR017438">
    <property type="entry name" value="ATP-NAD_kinase_N"/>
</dbReference>
<organism evidence="10 11">
    <name type="scientific">Ktedonobacter robiniae</name>
    <dbReference type="NCBI Taxonomy" id="2778365"/>
    <lineage>
        <taxon>Bacteria</taxon>
        <taxon>Bacillati</taxon>
        <taxon>Chloroflexota</taxon>
        <taxon>Ktedonobacteria</taxon>
        <taxon>Ktedonobacterales</taxon>
        <taxon>Ktedonobacteraceae</taxon>
        <taxon>Ktedonobacter</taxon>
    </lineage>
</organism>
<dbReference type="InterPro" id="IPR050187">
    <property type="entry name" value="Lipid_Phosphate_FormReg"/>
</dbReference>
<dbReference type="Gene3D" id="2.60.200.40">
    <property type="match status" value="1"/>
</dbReference>
<comment type="caution">
    <text evidence="10">The sequence shown here is derived from an EMBL/GenBank/DDBJ whole genome shotgun (WGS) entry which is preliminary data.</text>
</comment>
<evidence type="ECO:0000256" key="1">
    <source>
        <dbReference type="ARBA" id="ARBA00001946"/>
    </source>
</evidence>
<keyword evidence="8" id="KW-1208">Phospholipid metabolism</keyword>
<dbReference type="InterPro" id="IPR016064">
    <property type="entry name" value="NAD/diacylglycerol_kinase_sf"/>
</dbReference>
<dbReference type="PANTHER" id="PTHR12358">
    <property type="entry name" value="SPHINGOSINE KINASE"/>
    <property type="match status" value="1"/>
</dbReference>
<dbReference type="PROSITE" id="PS50146">
    <property type="entry name" value="DAGK"/>
    <property type="match status" value="1"/>
</dbReference>
<evidence type="ECO:0000256" key="5">
    <source>
        <dbReference type="ARBA" id="ARBA00022777"/>
    </source>
</evidence>